<evidence type="ECO:0000313" key="1">
    <source>
        <dbReference type="EMBL" id="KAB2040654.1"/>
    </source>
</evidence>
<gene>
    <name evidence="1" type="ORF">ES319_D02G098100v1</name>
</gene>
<sequence length="43" mass="5071">MNRCPSPFEHLLKTVRRVENKPKTTTEKSKLLFISLTKDSRHC</sequence>
<dbReference type="EMBL" id="CM018216">
    <property type="protein sequence ID" value="KAB2040654.1"/>
    <property type="molecule type" value="Genomic_DNA"/>
</dbReference>
<dbReference type="Proteomes" id="UP000327439">
    <property type="component" value="Chromosome D02"/>
</dbReference>
<accession>A0A5J5SDH7</accession>
<protein>
    <submittedName>
        <fullName evidence="1">Uncharacterized protein</fullName>
    </submittedName>
</protein>
<organism evidence="1 2">
    <name type="scientific">Gossypium barbadense</name>
    <name type="common">Sea Island cotton</name>
    <name type="synonym">Hibiscus barbadensis</name>
    <dbReference type="NCBI Taxonomy" id="3634"/>
    <lineage>
        <taxon>Eukaryota</taxon>
        <taxon>Viridiplantae</taxon>
        <taxon>Streptophyta</taxon>
        <taxon>Embryophyta</taxon>
        <taxon>Tracheophyta</taxon>
        <taxon>Spermatophyta</taxon>
        <taxon>Magnoliopsida</taxon>
        <taxon>eudicotyledons</taxon>
        <taxon>Gunneridae</taxon>
        <taxon>Pentapetalae</taxon>
        <taxon>rosids</taxon>
        <taxon>malvids</taxon>
        <taxon>Malvales</taxon>
        <taxon>Malvaceae</taxon>
        <taxon>Malvoideae</taxon>
        <taxon>Gossypium</taxon>
    </lineage>
</organism>
<name>A0A5J5SDH7_GOSBA</name>
<reference evidence="2" key="1">
    <citation type="journal article" date="2020" name="Nat. Genet.">
        <title>Genomic diversifications of five Gossypium allopolyploid species and their impact on cotton improvement.</title>
        <authorList>
            <person name="Chen Z.J."/>
            <person name="Sreedasyam A."/>
            <person name="Ando A."/>
            <person name="Song Q."/>
            <person name="De Santiago L.M."/>
            <person name="Hulse-Kemp A.M."/>
            <person name="Ding M."/>
            <person name="Ye W."/>
            <person name="Kirkbride R.C."/>
            <person name="Jenkins J."/>
            <person name="Plott C."/>
            <person name="Lovell J."/>
            <person name="Lin Y.M."/>
            <person name="Vaughn R."/>
            <person name="Liu B."/>
            <person name="Simpson S."/>
            <person name="Scheffler B.E."/>
            <person name="Wen L."/>
            <person name="Saski C.A."/>
            <person name="Grover C.E."/>
            <person name="Hu G."/>
            <person name="Conover J.L."/>
            <person name="Carlson J.W."/>
            <person name="Shu S."/>
            <person name="Boston L.B."/>
            <person name="Williams M."/>
            <person name="Peterson D.G."/>
            <person name="McGee K."/>
            <person name="Jones D.C."/>
            <person name="Wendel J.F."/>
            <person name="Stelly D.M."/>
            <person name="Grimwood J."/>
            <person name="Schmutz J."/>
        </authorList>
    </citation>
    <scope>NUCLEOTIDE SEQUENCE [LARGE SCALE GENOMIC DNA]</scope>
    <source>
        <strain evidence="2">cv. 3-79</strain>
    </source>
</reference>
<proteinExistence type="predicted"/>
<keyword evidence="2" id="KW-1185">Reference proteome</keyword>
<dbReference type="AlphaFoldDB" id="A0A5J5SDH7"/>
<evidence type="ECO:0000313" key="2">
    <source>
        <dbReference type="Proteomes" id="UP000327439"/>
    </source>
</evidence>